<dbReference type="InterPro" id="IPR039875">
    <property type="entry name" value="LENG1-like"/>
</dbReference>
<dbReference type="EMBL" id="KN824347">
    <property type="protein sequence ID" value="KIM22839.1"/>
    <property type="molecule type" value="Genomic_DNA"/>
</dbReference>
<dbReference type="PANTHER" id="PTHR22093:SF0">
    <property type="entry name" value="LEUKOCYTE RECEPTOR CLUSTER MEMBER 1"/>
    <property type="match status" value="1"/>
</dbReference>
<dbReference type="STRING" id="933852.A0A0C3AS11"/>
<feature type="compositionally biased region" description="Basic and acidic residues" evidence="1">
    <location>
        <begin position="138"/>
        <end position="188"/>
    </location>
</feature>
<accession>A0A0C3AS11</accession>
<name>A0A0C3AS11_SERVB</name>
<protein>
    <recommendedName>
        <fullName evidence="2">CBF1-interacting co-repressor CIR N-terminal domain-containing protein</fullName>
    </recommendedName>
</protein>
<reference evidence="4" key="2">
    <citation type="submission" date="2015-01" db="EMBL/GenBank/DDBJ databases">
        <title>Evolutionary Origins and Diversification of the Mycorrhizal Mutualists.</title>
        <authorList>
            <consortium name="DOE Joint Genome Institute"/>
            <consortium name="Mycorrhizal Genomics Consortium"/>
            <person name="Kohler A."/>
            <person name="Kuo A."/>
            <person name="Nagy L.G."/>
            <person name="Floudas D."/>
            <person name="Copeland A."/>
            <person name="Barry K.W."/>
            <person name="Cichocki N."/>
            <person name="Veneault-Fourrey C."/>
            <person name="LaButti K."/>
            <person name="Lindquist E.A."/>
            <person name="Lipzen A."/>
            <person name="Lundell T."/>
            <person name="Morin E."/>
            <person name="Murat C."/>
            <person name="Riley R."/>
            <person name="Ohm R."/>
            <person name="Sun H."/>
            <person name="Tunlid A."/>
            <person name="Henrissat B."/>
            <person name="Grigoriev I.V."/>
            <person name="Hibbett D.S."/>
            <person name="Martin F."/>
        </authorList>
    </citation>
    <scope>NUCLEOTIDE SEQUENCE [LARGE SCALE GENOMIC DNA]</scope>
    <source>
        <strain evidence="4">MAFF 305830</strain>
    </source>
</reference>
<dbReference type="PANTHER" id="PTHR22093">
    <property type="entry name" value="LEUKOCYTE RECEPTOR CLUSTER LRC MEMBER 1"/>
    <property type="match status" value="1"/>
</dbReference>
<organism evidence="3 4">
    <name type="scientific">Serendipita vermifera MAFF 305830</name>
    <dbReference type="NCBI Taxonomy" id="933852"/>
    <lineage>
        <taxon>Eukaryota</taxon>
        <taxon>Fungi</taxon>
        <taxon>Dikarya</taxon>
        <taxon>Basidiomycota</taxon>
        <taxon>Agaricomycotina</taxon>
        <taxon>Agaricomycetes</taxon>
        <taxon>Sebacinales</taxon>
        <taxon>Serendipitaceae</taxon>
        <taxon>Serendipita</taxon>
    </lineage>
</organism>
<gene>
    <name evidence="3" type="ORF">M408DRAFT_332710</name>
</gene>
<feature type="compositionally biased region" description="Low complexity" evidence="1">
    <location>
        <begin position="215"/>
        <end position="234"/>
    </location>
</feature>
<dbReference type="Proteomes" id="UP000054097">
    <property type="component" value="Unassembled WGS sequence"/>
</dbReference>
<evidence type="ECO:0000256" key="1">
    <source>
        <dbReference type="SAM" id="MobiDB-lite"/>
    </source>
</evidence>
<evidence type="ECO:0000313" key="4">
    <source>
        <dbReference type="Proteomes" id="UP000054097"/>
    </source>
</evidence>
<feature type="region of interest" description="Disordered" evidence="1">
    <location>
        <begin position="117"/>
        <end position="274"/>
    </location>
</feature>
<dbReference type="HOGENOM" id="CLU_057377_0_0_1"/>
<dbReference type="OrthoDB" id="2159131at2759"/>
<feature type="compositionally biased region" description="Basic and acidic residues" evidence="1">
    <location>
        <begin position="235"/>
        <end position="246"/>
    </location>
</feature>
<dbReference type="SMART" id="SM01083">
    <property type="entry name" value="Cir_N"/>
    <property type="match status" value="1"/>
</dbReference>
<sequence>MGRLVIAHHKSYHPYRADNVERVRRDEEEARLQEAKEEGRLRLADSEARINLLRKRAGIDSNRSRDEELLPEAVKASFNEHRDNKGQASLTDPIQSLMTDGHINLFADLENQEATLKQTVDRSKTRKGKKGEEDDAETDRGYRLAPSEADRKPWYIKSKEEGQTPLDPGKRDRDELRKQRHDPLKEVEASLARVSEPSPSSSSRTRYPMDPPRRPTTSASAPAPASAPETLLDSRLSREQSERQRAAELIARKRKERMVEETPTTTASSDGGYRDLYNKVDVEAAHRRRRGDTQWNDRVRHWDGTQGQGRRW</sequence>
<evidence type="ECO:0000259" key="2">
    <source>
        <dbReference type="SMART" id="SM01083"/>
    </source>
</evidence>
<proteinExistence type="predicted"/>
<feature type="compositionally biased region" description="Basic and acidic residues" evidence="1">
    <location>
        <begin position="288"/>
        <end position="303"/>
    </location>
</feature>
<feature type="region of interest" description="Disordered" evidence="1">
    <location>
        <begin position="288"/>
        <end position="312"/>
    </location>
</feature>
<feature type="domain" description="CBF1-interacting co-repressor CIR N-terminal" evidence="2">
    <location>
        <begin position="11"/>
        <end position="47"/>
    </location>
</feature>
<dbReference type="InterPro" id="IPR019339">
    <property type="entry name" value="CIR_N_dom"/>
</dbReference>
<keyword evidence="4" id="KW-1185">Reference proteome</keyword>
<dbReference type="AlphaFoldDB" id="A0A0C3AS11"/>
<evidence type="ECO:0000313" key="3">
    <source>
        <dbReference type="EMBL" id="KIM22839.1"/>
    </source>
</evidence>
<reference evidence="3 4" key="1">
    <citation type="submission" date="2014-04" db="EMBL/GenBank/DDBJ databases">
        <authorList>
            <consortium name="DOE Joint Genome Institute"/>
            <person name="Kuo A."/>
            <person name="Zuccaro A."/>
            <person name="Kohler A."/>
            <person name="Nagy L.G."/>
            <person name="Floudas D."/>
            <person name="Copeland A."/>
            <person name="Barry K.W."/>
            <person name="Cichocki N."/>
            <person name="Veneault-Fourrey C."/>
            <person name="LaButti K."/>
            <person name="Lindquist E.A."/>
            <person name="Lipzen A."/>
            <person name="Lundell T."/>
            <person name="Morin E."/>
            <person name="Murat C."/>
            <person name="Sun H."/>
            <person name="Tunlid A."/>
            <person name="Henrissat B."/>
            <person name="Grigoriev I.V."/>
            <person name="Hibbett D.S."/>
            <person name="Martin F."/>
            <person name="Nordberg H.P."/>
            <person name="Cantor M.N."/>
            <person name="Hua S.X."/>
        </authorList>
    </citation>
    <scope>NUCLEOTIDE SEQUENCE [LARGE SCALE GENOMIC DNA]</scope>
    <source>
        <strain evidence="3 4">MAFF 305830</strain>
    </source>
</reference>